<accession>A0A7I5EDB6</accession>
<sequence length="240" mass="27615">MIDTGPFHAFRILRQIDVKTVGDPNRDQRSILSSERRFYSPPLRSENGAAKPNREAFLQLGHFEDYKYGTVHWNSYRVGRSKRGSNGWIRPHRDRPHSGLVPSAILTCRCQTETFQAIWKHMCLRGNSRDLRQSRQFSRKPSAATYPASGRSNRGSGIGSALYKAAVVYLITSSSEAIFWDSTLPTFDQRCNEWMEMWGHGRIAPVIPRDHQLDVHVTLCTEEKVFGRNRRRRQRSGLLV</sequence>
<reference evidence="3" key="1">
    <citation type="submission" date="2020-12" db="UniProtKB">
        <authorList>
            <consortium name="WormBaseParasite"/>
        </authorList>
    </citation>
    <scope>IDENTIFICATION</scope>
    <source>
        <strain evidence="3">MHco3</strain>
    </source>
</reference>
<proteinExistence type="predicted"/>
<keyword evidence="2" id="KW-1185">Reference proteome</keyword>
<protein>
    <submittedName>
        <fullName evidence="3">Uncharacterized protein</fullName>
    </submittedName>
</protein>
<dbReference type="Proteomes" id="UP000025227">
    <property type="component" value="Unplaced"/>
</dbReference>
<name>A0A7I5EDB6_HAECO</name>
<evidence type="ECO:0000313" key="3">
    <source>
        <dbReference type="WBParaSite" id="HCON_00161140-00001"/>
    </source>
</evidence>
<feature type="region of interest" description="Disordered" evidence="1">
    <location>
        <begin position="134"/>
        <end position="154"/>
    </location>
</feature>
<evidence type="ECO:0000313" key="2">
    <source>
        <dbReference type="Proteomes" id="UP000025227"/>
    </source>
</evidence>
<dbReference type="WBParaSite" id="HCON_00161140-00001">
    <property type="protein sequence ID" value="HCON_00161140-00001"/>
    <property type="gene ID" value="HCON_00161140"/>
</dbReference>
<dbReference type="AlphaFoldDB" id="A0A7I5EDB6"/>
<evidence type="ECO:0000256" key="1">
    <source>
        <dbReference type="SAM" id="MobiDB-lite"/>
    </source>
</evidence>
<organism evidence="2 3">
    <name type="scientific">Haemonchus contortus</name>
    <name type="common">Barber pole worm</name>
    <dbReference type="NCBI Taxonomy" id="6289"/>
    <lineage>
        <taxon>Eukaryota</taxon>
        <taxon>Metazoa</taxon>
        <taxon>Ecdysozoa</taxon>
        <taxon>Nematoda</taxon>
        <taxon>Chromadorea</taxon>
        <taxon>Rhabditida</taxon>
        <taxon>Rhabditina</taxon>
        <taxon>Rhabditomorpha</taxon>
        <taxon>Strongyloidea</taxon>
        <taxon>Trichostrongylidae</taxon>
        <taxon>Haemonchus</taxon>
    </lineage>
</organism>